<accession>A0A8C6NBZ4</accession>
<dbReference type="Proteomes" id="UP000694405">
    <property type="component" value="Chromosome 6"/>
</dbReference>
<accession>A0A8V5G1F1</accession>
<keyword evidence="2" id="KW-1185">Reference proteome</keyword>
<name>A0A8C6NBZ4_MELUD</name>
<organism evidence="1 2">
    <name type="scientific">Melopsittacus undulatus</name>
    <name type="common">Budgerigar</name>
    <name type="synonym">Psittacus undulatus</name>
    <dbReference type="NCBI Taxonomy" id="13146"/>
    <lineage>
        <taxon>Eukaryota</taxon>
        <taxon>Metazoa</taxon>
        <taxon>Chordata</taxon>
        <taxon>Craniata</taxon>
        <taxon>Vertebrata</taxon>
        <taxon>Euteleostomi</taxon>
        <taxon>Archelosauria</taxon>
        <taxon>Archosauria</taxon>
        <taxon>Dinosauria</taxon>
        <taxon>Saurischia</taxon>
        <taxon>Theropoda</taxon>
        <taxon>Coelurosauria</taxon>
        <taxon>Aves</taxon>
        <taxon>Neognathae</taxon>
        <taxon>Neoaves</taxon>
        <taxon>Telluraves</taxon>
        <taxon>Australaves</taxon>
        <taxon>Psittaciformes</taxon>
        <taxon>Psittaculidae</taxon>
        <taxon>Melopsittacus</taxon>
    </lineage>
</organism>
<reference evidence="1" key="2">
    <citation type="submission" date="2025-08" db="UniProtKB">
        <authorList>
            <consortium name="Ensembl"/>
        </authorList>
    </citation>
    <scope>IDENTIFICATION</scope>
</reference>
<dbReference type="AlphaFoldDB" id="A0A8C6NBZ4"/>
<proteinExistence type="predicted"/>
<sequence>PCPLSTWCWEPARYCRSAPAAREGSAPLTASLNEPVGYDKAVAVLKRAEDSSELGFFGCRVGQQTSVDPLTGSLVLSESAYLQRGKCGDSACRLVSMKPLTKTGFDSKEVQFFSTVLKLQELCFIVG</sequence>
<dbReference type="Ensembl" id="ENSMUNT00000014550.2">
    <property type="protein sequence ID" value="ENSMUNP00000012586.2"/>
    <property type="gene ID" value="ENSMUNG00000009863.2"/>
</dbReference>
<protein>
    <submittedName>
        <fullName evidence="1">Uncharacterized protein</fullName>
    </submittedName>
</protein>
<reference evidence="1" key="1">
    <citation type="submission" date="2020-03" db="EMBL/GenBank/DDBJ databases">
        <title>Melopsittacus undulatus (budgerigar) genome, bMelUnd1, maternal haplotype with Z.</title>
        <authorList>
            <person name="Gedman G."/>
            <person name="Mountcastle J."/>
            <person name="Haase B."/>
            <person name="Formenti G."/>
            <person name="Wright T."/>
            <person name="Apodaca J."/>
            <person name="Pelan S."/>
            <person name="Chow W."/>
            <person name="Rhie A."/>
            <person name="Howe K."/>
            <person name="Fedrigo O."/>
            <person name="Jarvis E.D."/>
        </authorList>
    </citation>
    <scope>NUCLEOTIDE SEQUENCE [LARGE SCALE GENOMIC DNA]</scope>
</reference>
<evidence type="ECO:0000313" key="1">
    <source>
        <dbReference type="Ensembl" id="ENSMUNP00000012586.2"/>
    </source>
</evidence>
<evidence type="ECO:0000313" key="2">
    <source>
        <dbReference type="Proteomes" id="UP000694405"/>
    </source>
</evidence>
<reference evidence="1" key="3">
    <citation type="submission" date="2025-09" db="UniProtKB">
        <authorList>
            <consortium name="Ensembl"/>
        </authorList>
    </citation>
    <scope>IDENTIFICATION</scope>
</reference>